<dbReference type="AlphaFoldDB" id="A0A2A5C736"/>
<evidence type="ECO:0000313" key="2">
    <source>
        <dbReference type="EMBL" id="PCJ39288.1"/>
    </source>
</evidence>
<organism evidence="2 3">
    <name type="scientific">SAR86 cluster bacterium</name>
    <dbReference type="NCBI Taxonomy" id="2030880"/>
    <lineage>
        <taxon>Bacteria</taxon>
        <taxon>Pseudomonadati</taxon>
        <taxon>Pseudomonadota</taxon>
        <taxon>Gammaproteobacteria</taxon>
        <taxon>SAR86 cluster</taxon>
    </lineage>
</organism>
<keyword evidence="1" id="KW-0732">Signal</keyword>
<name>A0A2A5C736_9GAMM</name>
<protein>
    <recommendedName>
        <fullName evidence="4">Lipocalin-like domain-containing protein</fullName>
    </recommendedName>
</protein>
<evidence type="ECO:0008006" key="4">
    <source>
        <dbReference type="Google" id="ProtNLM"/>
    </source>
</evidence>
<evidence type="ECO:0000256" key="1">
    <source>
        <dbReference type="SAM" id="SignalP"/>
    </source>
</evidence>
<gene>
    <name evidence="2" type="ORF">COA71_14305</name>
</gene>
<comment type="caution">
    <text evidence="2">The sequence shown here is derived from an EMBL/GenBank/DDBJ whole genome shotgun (WGS) entry which is preliminary data.</text>
</comment>
<sequence>MKLRTFTKIAAFFGITVLATSAVAQRGGPPPGPPPEPRDAAPINLDRLEGQWVAIVNEDWLWRMRVAEKGDFTSIPYNDHAREVGEAWDESMTGSCLAYGAAGVMRQPQRLRIEWESDSELRLETDYGQQTRHFIFNEPAPENTPRSLQGYSMASWEYDAAVPLGFAGFSRSTDDLQNGSMKIETSHLTAAWLRSNGAPVSENATVTEYVDVFADPTGNDWVVFTTIVHDPEYLNTDFITSSHYRRDNNRGAWDPRPCGM</sequence>
<feature type="chain" id="PRO_5013037406" description="Lipocalin-like domain-containing protein" evidence="1">
    <location>
        <begin position="25"/>
        <end position="260"/>
    </location>
</feature>
<evidence type="ECO:0000313" key="3">
    <source>
        <dbReference type="Proteomes" id="UP000228987"/>
    </source>
</evidence>
<reference evidence="3" key="1">
    <citation type="submission" date="2017-08" db="EMBL/GenBank/DDBJ databases">
        <title>A dynamic microbial community with high functional redundancy inhabits the cold, oxic subseafloor aquifer.</title>
        <authorList>
            <person name="Tully B.J."/>
            <person name="Wheat C.G."/>
            <person name="Glazer B.T."/>
            <person name="Huber J.A."/>
        </authorList>
    </citation>
    <scope>NUCLEOTIDE SEQUENCE [LARGE SCALE GENOMIC DNA]</scope>
</reference>
<dbReference type="EMBL" id="NVWI01000016">
    <property type="protein sequence ID" value="PCJ39288.1"/>
    <property type="molecule type" value="Genomic_DNA"/>
</dbReference>
<accession>A0A2A5C736</accession>
<dbReference type="Proteomes" id="UP000228987">
    <property type="component" value="Unassembled WGS sequence"/>
</dbReference>
<feature type="signal peptide" evidence="1">
    <location>
        <begin position="1"/>
        <end position="24"/>
    </location>
</feature>
<proteinExistence type="predicted"/>